<gene>
    <name evidence="2" type="ORF">KN815_31675</name>
</gene>
<dbReference type="Proteomes" id="UP000720508">
    <property type="component" value="Unassembled WGS sequence"/>
</dbReference>
<keyword evidence="3" id="KW-1185">Reference proteome</keyword>
<name>A0ABS6CNG4_9ACTN</name>
<accession>A0ABS6CNG4</accession>
<dbReference type="InterPro" id="IPR046667">
    <property type="entry name" value="DUF6537"/>
</dbReference>
<dbReference type="Pfam" id="PF20169">
    <property type="entry name" value="DUF6537"/>
    <property type="match status" value="1"/>
</dbReference>
<evidence type="ECO:0000313" key="3">
    <source>
        <dbReference type="Proteomes" id="UP000720508"/>
    </source>
</evidence>
<dbReference type="EMBL" id="JAHLEM010000427">
    <property type="protein sequence ID" value="MBU3868445.1"/>
    <property type="molecule type" value="Genomic_DNA"/>
</dbReference>
<comment type="caution">
    <text evidence="2">The sequence shown here is derived from an EMBL/GenBank/DDBJ whole genome shotgun (WGS) entry which is preliminary data.</text>
</comment>
<organism evidence="2 3">
    <name type="scientific">Streptomyces niphimycinicus</name>
    <dbReference type="NCBI Taxonomy" id="2842201"/>
    <lineage>
        <taxon>Bacteria</taxon>
        <taxon>Bacillati</taxon>
        <taxon>Actinomycetota</taxon>
        <taxon>Actinomycetes</taxon>
        <taxon>Kitasatosporales</taxon>
        <taxon>Streptomycetaceae</taxon>
        <taxon>Streptomyces</taxon>
    </lineage>
</organism>
<proteinExistence type="predicted"/>
<reference evidence="2 3" key="1">
    <citation type="submission" date="2021-06" db="EMBL/GenBank/DDBJ databases">
        <authorList>
            <person name="Pan X."/>
        </authorList>
    </citation>
    <scope>NUCLEOTIDE SEQUENCE [LARGE SCALE GENOMIC DNA]</scope>
    <source>
        <strain evidence="2 3">4503</strain>
    </source>
</reference>
<evidence type="ECO:0000313" key="2">
    <source>
        <dbReference type="EMBL" id="MBU3868445.1"/>
    </source>
</evidence>
<feature type="domain" description="DUF6537" evidence="1">
    <location>
        <begin position="1"/>
        <end position="92"/>
    </location>
</feature>
<dbReference type="RefSeq" id="WP_216345306.1">
    <property type="nucleotide sequence ID" value="NZ_JAHLEM010000427.1"/>
</dbReference>
<sequence>WFRPVFRTLRAMRKVRGTRLDVFGYAHLRRVERELIQEYRETILEALAAARPAADLAADLDAVVELAELPDLVRGYEQIKLDNVDTYHRRRSELLEKLRPAPAQETPMCR</sequence>
<feature type="non-terminal residue" evidence="2">
    <location>
        <position position="1"/>
    </location>
</feature>
<protein>
    <recommendedName>
        <fullName evidence="1">DUF6537 domain-containing protein</fullName>
    </recommendedName>
</protein>
<evidence type="ECO:0000259" key="1">
    <source>
        <dbReference type="Pfam" id="PF20169"/>
    </source>
</evidence>